<evidence type="ECO:0000259" key="1">
    <source>
        <dbReference type="Pfam" id="PF13360"/>
    </source>
</evidence>
<dbReference type="InterPro" id="IPR015943">
    <property type="entry name" value="WD40/YVTN_repeat-like_dom_sf"/>
</dbReference>
<dbReference type="PANTHER" id="PTHR34512">
    <property type="entry name" value="CELL SURFACE PROTEIN"/>
    <property type="match status" value="1"/>
</dbReference>
<dbReference type="eggNOG" id="COG1520">
    <property type="taxonomic scope" value="Bacteria"/>
</dbReference>
<protein>
    <submittedName>
        <fullName evidence="2">Pyrrolo-quinoline quinone</fullName>
    </submittedName>
</protein>
<dbReference type="STRING" id="357809.Cphy_2085"/>
<evidence type="ECO:0000313" key="2">
    <source>
        <dbReference type="EMBL" id="ABX42453.1"/>
    </source>
</evidence>
<dbReference type="KEGG" id="cpy:Cphy_2085"/>
<feature type="domain" description="Pyrrolo-quinoline quinone repeat" evidence="1">
    <location>
        <begin position="421"/>
        <end position="534"/>
    </location>
</feature>
<dbReference type="SUPFAM" id="SSF50998">
    <property type="entry name" value="Quinoprotein alcohol dehydrogenase-like"/>
    <property type="match status" value="1"/>
</dbReference>
<dbReference type="PANTHER" id="PTHR34512:SF30">
    <property type="entry name" value="OUTER MEMBRANE PROTEIN ASSEMBLY FACTOR BAMB"/>
    <property type="match status" value="1"/>
</dbReference>
<dbReference type="HOGENOM" id="CLU_031954_0_0_9"/>
<keyword evidence="3" id="KW-1185">Reference proteome</keyword>
<dbReference type="Pfam" id="PF13360">
    <property type="entry name" value="PQQ_2"/>
    <property type="match status" value="1"/>
</dbReference>
<dbReference type="Gene3D" id="2.130.10.10">
    <property type="entry name" value="YVTN repeat-like/Quinoprotein amine dehydrogenase"/>
    <property type="match status" value="1"/>
</dbReference>
<reference evidence="3" key="1">
    <citation type="submission" date="2007-11" db="EMBL/GenBank/DDBJ databases">
        <title>Complete genome sequence of Clostridium phytofermentans ISDg.</title>
        <authorList>
            <person name="Leschine S.B."/>
            <person name="Warnick T.A."/>
            <person name="Blanchard J.L."/>
            <person name="Schnell D.J."/>
            <person name="Petit E.L."/>
            <person name="LaTouf W.G."/>
            <person name="Copeland A."/>
            <person name="Lucas S."/>
            <person name="Lapidus A."/>
            <person name="Barry K."/>
            <person name="Glavina del Rio T."/>
            <person name="Dalin E."/>
            <person name="Tice H."/>
            <person name="Pitluck S."/>
            <person name="Kiss H."/>
            <person name="Brettin T."/>
            <person name="Bruce D."/>
            <person name="Detter J.C."/>
            <person name="Han C."/>
            <person name="Kuske C."/>
            <person name="Schmutz J."/>
            <person name="Larimer F."/>
            <person name="Land M."/>
            <person name="Hauser L."/>
            <person name="Kyrpides N."/>
            <person name="Kim E.A."/>
            <person name="Richardson P."/>
        </authorList>
    </citation>
    <scope>NUCLEOTIDE SEQUENCE [LARGE SCALE GENOMIC DNA]</scope>
    <source>
        <strain evidence="3">ATCC 700394 / DSM 18823 / ISDg</strain>
    </source>
</reference>
<dbReference type="InterPro" id="IPR002372">
    <property type="entry name" value="PQQ_rpt_dom"/>
</dbReference>
<gene>
    <name evidence="2" type="ordered locus">Cphy_2085</name>
</gene>
<evidence type="ECO:0000313" key="3">
    <source>
        <dbReference type="Proteomes" id="UP000000370"/>
    </source>
</evidence>
<dbReference type="EMBL" id="CP000885">
    <property type="protein sequence ID" value="ABX42453.1"/>
    <property type="molecule type" value="Genomic_DNA"/>
</dbReference>
<name>A9KIK1_LACP7</name>
<accession>A9KIK1</accession>
<dbReference type="InterPro" id="IPR011047">
    <property type="entry name" value="Quinoprotein_ADH-like_sf"/>
</dbReference>
<dbReference type="Proteomes" id="UP000000370">
    <property type="component" value="Chromosome"/>
</dbReference>
<organism evidence="2 3">
    <name type="scientific">Lachnoclostridium phytofermentans (strain ATCC 700394 / DSM 18823 / ISDg)</name>
    <name type="common">Clostridium phytofermentans</name>
    <dbReference type="NCBI Taxonomy" id="357809"/>
    <lineage>
        <taxon>Bacteria</taxon>
        <taxon>Bacillati</taxon>
        <taxon>Bacillota</taxon>
        <taxon>Clostridia</taxon>
        <taxon>Lachnospirales</taxon>
        <taxon>Lachnospiraceae</taxon>
    </lineage>
</organism>
<sequence>MRVLNKKILSICRRGLTIVKSVFRSKGKLKNLTYGEKSMVEVFNIPNYTLEQKLLESGKPMTSDTTRQELFGFQSDLMVDDQIISDYMRDEVIDFSGGNYTAMEGIITFRGNNYRNSAVFGTAHIVDKKFDRSKTWNIDTGKLKKTVSSKGYWLGSCWTGQPLIVRWKDETRKEMNMYEDKKNKEGLVEVIYSTADGYIYFLDLDDGKPTRDKIYLGFPIKGTGSIYPSEVPLYFAGAGDSMGEDCARTFIVDLIQGKVIYEYGYDDEFSLRTDNNKFHGYDSSPLIDVATDTVIQPGENGIIYTMKLNTQYDGKSVSINPEKPVKWRYTTDRSRDDHYWLGMESSASIWKGFLYITDNCGDMFCIDLNTMEVVWVQDTLDDTNASPVLEESMEDGTAYLYISTSLHFTANEKQEGDIPLLKVNAATGEIVWKRSYPCKTVAGVSGGVQATALLGDKKLSGLVYFVVARTGGKDSGKLVALNKYTGETVWSVDMTNYGWSSPIALYDKDENGYVILCDSTGNMYMVDGLSGKLYDTINLGKIIEASPAAFDNTIVVGTKGQKIYGITVK</sequence>
<proteinExistence type="predicted"/>
<dbReference type="AlphaFoldDB" id="A9KIK1"/>